<keyword evidence="2" id="KW-1185">Reference proteome</keyword>
<sequence length="60" mass="6502">KKEETKEVKGETTLKTKDITVTLGACGVLTLGTRVLMFGNRLAETGGLLTYLGDERPHLP</sequence>
<proteinExistence type="predicted"/>
<accession>A0A8X6I9E9</accession>
<organism evidence="1 2">
    <name type="scientific">Nephila pilipes</name>
    <name type="common">Giant wood spider</name>
    <name type="synonym">Nephila maculata</name>
    <dbReference type="NCBI Taxonomy" id="299642"/>
    <lineage>
        <taxon>Eukaryota</taxon>
        <taxon>Metazoa</taxon>
        <taxon>Ecdysozoa</taxon>
        <taxon>Arthropoda</taxon>
        <taxon>Chelicerata</taxon>
        <taxon>Arachnida</taxon>
        <taxon>Araneae</taxon>
        <taxon>Araneomorphae</taxon>
        <taxon>Entelegynae</taxon>
        <taxon>Araneoidea</taxon>
        <taxon>Nephilidae</taxon>
        <taxon>Nephila</taxon>
    </lineage>
</organism>
<name>A0A8X6I9E9_NEPPI</name>
<reference evidence="1" key="1">
    <citation type="submission" date="2020-08" db="EMBL/GenBank/DDBJ databases">
        <title>Multicomponent nature underlies the extraordinary mechanical properties of spider dragline silk.</title>
        <authorList>
            <person name="Kono N."/>
            <person name="Nakamura H."/>
            <person name="Mori M."/>
            <person name="Yoshida Y."/>
            <person name="Ohtoshi R."/>
            <person name="Malay A.D."/>
            <person name="Moran D.A.P."/>
            <person name="Tomita M."/>
            <person name="Numata K."/>
            <person name="Arakawa K."/>
        </authorList>
    </citation>
    <scope>NUCLEOTIDE SEQUENCE</scope>
</reference>
<dbReference type="AlphaFoldDB" id="A0A8X6I9E9"/>
<comment type="caution">
    <text evidence="1">The sequence shown here is derived from an EMBL/GenBank/DDBJ whole genome shotgun (WGS) entry which is preliminary data.</text>
</comment>
<evidence type="ECO:0000313" key="2">
    <source>
        <dbReference type="Proteomes" id="UP000887013"/>
    </source>
</evidence>
<protein>
    <submittedName>
        <fullName evidence="1">Uncharacterized protein</fullName>
    </submittedName>
</protein>
<dbReference type="EMBL" id="BMAW01042889">
    <property type="protein sequence ID" value="GFS36612.1"/>
    <property type="molecule type" value="Genomic_DNA"/>
</dbReference>
<dbReference type="Proteomes" id="UP000887013">
    <property type="component" value="Unassembled WGS sequence"/>
</dbReference>
<gene>
    <name evidence="1" type="ORF">NPIL_84991</name>
</gene>
<feature type="non-terminal residue" evidence="1">
    <location>
        <position position="1"/>
    </location>
</feature>
<evidence type="ECO:0000313" key="1">
    <source>
        <dbReference type="EMBL" id="GFS36612.1"/>
    </source>
</evidence>